<feature type="non-terminal residue" evidence="1">
    <location>
        <position position="34"/>
    </location>
</feature>
<comment type="caution">
    <text evidence="1">The sequence shown here is derived from an EMBL/GenBank/DDBJ whole genome shotgun (WGS) entry which is preliminary data.</text>
</comment>
<evidence type="ECO:0000313" key="1">
    <source>
        <dbReference type="EMBL" id="ETJ31922.1"/>
    </source>
</evidence>
<sequence>MLERVAGIEPASSAWKAEVIAIIRYPHMVPTTGI</sequence>
<dbReference type="AlphaFoldDB" id="W1XNW1"/>
<accession>W1XNW1</accession>
<dbReference type="EMBL" id="AZMM01013596">
    <property type="protein sequence ID" value="ETJ31922.1"/>
    <property type="molecule type" value="Genomic_DNA"/>
</dbReference>
<reference evidence="1" key="1">
    <citation type="submission" date="2013-12" db="EMBL/GenBank/DDBJ databases">
        <title>A Varibaculum cambriense genome reconstructed from a premature infant gut community with otherwise low bacterial novelty that shifts toward anaerobic metabolism during the third week of life.</title>
        <authorList>
            <person name="Brown C.T."/>
            <person name="Sharon I."/>
            <person name="Thomas B.C."/>
            <person name="Castelle C.J."/>
            <person name="Morowitz M.J."/>
            <person name="Banfield J.F."/>
        </authorList>
    </citation>
    <scope>NUCLEOTIDE SEQUENCE</scope>
</reference>
<protein>
    <submittedName>
        <fullName evidence="1">Uncharacterized protein</fullName>
    </submittedName>
</protein>
<organism evidence="1">
    <name type="scientific">human gut metagenome</name>
    <dbReference type="NCBI Taxonomy" id="408170"/>
    <lineage>
        <taxon>unclassified sequences</taxon>
        <taxon>metagenomes</taxon>
        <taxon>organismal metagenomes</taxon>
    </lineage>
</organism>
<name>W1XNW1_9ZZZZ</name>
<proteinExistence type="predicted"/>
<gene>
    <name evidence="1" type="ORF">Q604_UNBC13596G0001</name>
</gene>